<evidence type="ECO:0000313" key="2">
    <source>
        <dbReference type="Proteomes" id="UP001519460"/>
    </source>
</evidence>
<dbReference type="AlphaFoldDB" id="A0ABD0L8F5"/>
<protein>
    <submittedName>
        <fullName evidence="1">Uncharacterized protein</fullName>
    </submittedName>
</protein>
<dbReference type="EMBL" id="JACVVK020000075">
    <property type="protein sequence ID" value="KAK7495384.1"/>
    <property type="molecule type" value="Genomic_DNA"/>
</dbReference>
<proteinExistence type="predicted"/>
<evidence type="ECO:0000313" key="1">
    <source>
        <dbReference type="EMBL" id="KAK7495384.1"/>
    </source>
</evidence>
<organism evidence="1 2">
    <name type="scientific">Batillaria attramentaria</name>
    <dbReference type="NCBI Taxonomy" id="370345"/>
    <lineage>
        <taxon>Eukaryota</taxon>
        <taxon>Metazoa</taxon>
        <taxon>Spiralia</taxon>
        <taxon>Lophotrochozoa</taxon>
        <taxon>Mollusca</taxon>
        <taxon>Gastropoda</taxon>
        <taxon>Caenogastropoda</taxon>
        <taxon>Sorbeoconcha</taxon>
        <taxon>Cerithioidea</taxon>
        <taxon>Batillariidae</taxon>
        <taxon>Batillaria</taxon>
    </lineage>
</organism>
<sequence length="122" mass="13027">PYHHVLKGQMRKTRVISFQHKTKVNLALSTSRLGLLLSLLSCQSAHNAQVHQDGFQGNRHVNHAVMMVNRGGAAAVIIQNNVDGGAAHVPDANAYEEIPAHGLLPDPVVHNAPQAAAVNQPA</sequence>
<name>A0ABD0L8F5_9CAEN</name>
<reference evidence="1 2" key="1">
    <citation type="journal article" date="2023" name="Sci. Data">
        <title>Genome assembly of the Korean intertidal mud-creeper Batillaria attramentaria.</title>
        <authorList>
            <person name="Patra A.K."/>
            <person name="Ho P.T."/>
            <person name="Jun S."/>
            <person name="Lee S.J."/>
            <person name="Kim Y."/>
            <person name="Won Y.J."/>
        </authorList>
    </citation>
    <scope>NUCLEOTIDE SEQUENCE [LARGE SCALE GENOMIC DNA]</scope>
    <source>
        <strain evidence="1">Wonlab-2016</strain>
    </source>
</reference>
<keyword evidence="2" id="KW-1185">Reference proteome</keyword>
<feature type="non-terminal residue" evidence="1">
    <location>
        <position position="122"/>
    </location>
</feature>
<gene>
    <name evidence="1" type="ORF">BaRGS_00013323</name>
</gene>
<comment type="caution">
    <text evidence="1">The sequence shown here is derived from an EMBL/GenBank/DDBJ whole genome shotgun (WGS) entry which is preliminary data.</text>
</comment>
<dbReference type="Proteomes" id="UP001519460">
    <property type="component" value="Unassembled WGS sequence"/>
</dbReference>
<feature type="non-terminal residue" evidence="1">
    <location>
        <position position="1"/>
    </location>
</feature>
<accession>A0ABD0L8F5</accession>